<reference evidence="2 3" key="1">
    <citation type="submission" date="2024-04" db="EMBL/GenBank/DDBJ databases">
        <authorList>
            <person name="Waldvogel A.-M."/>
            <person name="Schoenle A."/>
        </authorList>
    </citation>
    <scope>NUCLEOTIDE SEQUENCE [LARGE SCALE GENOMIC DNA]</scope>
</reference>
<dbReference type="AlphaFoldDB" id="A0AAV2KNH8"/>
<evidence type="ECO:0000313" key="3">
    <source>
        <dbReference type="Proteomes" id="UP001497482"/>
    </source>
</evidence>
<feature type="compositionally biased region" description="Polar residues" evidence="1">
    <location>
        <begin position="215"/>
        <end position="226"/>
    </location>
</feature>
<feature type="region of interest" description="Disordered" evidence="1">
    <location>
        <begin position="512"/>
        <end position="584"/>
    </location>
</feature>
<feature type="compositionally biased region" description="Low complexity" evidence="1">
    <location>
        <begin position="521"/>
        <end position="537"/>
    </location>
</feature>
<sequence>MYNQYGDQWSDQDPYDANLYPEHDPGMGTANMGHSNMGYPKMGQPKMGYPKTGQPLNSSGASGSAKPLSNMSMHSQPMSYRPEHRRMDLSRGREEVSQAPSRMDPQREDTYPPYSSHSNPQREDTYPPYSSHSNPQREDTYPPYSSHSNPQREDTYPPYSSHSNPHGEDNYPPFSSNRNPQSEDNYPAYSSNINPQREQRESTFPPYSGHKNPQRESTFPPYSSHKNPQREDSYPPYSGHKNPQREDSYPPYSSHKNPQREDSYPPYSSHKNPQREDSYPPYSGHKHPQSEDNYPPYSSSINPQREQREDTYPPYMTYPARPPPRAPDTDSGVGESLSWLLNRSTSSVERPVATSSSGFLSSKDGDSVFPQLSNYLDRVTSPPQIKVAKCSADTATSILRQFKLEWTMDYTMNRSNSSEPANRPVPLMALDPKPTSMDADKRLPPPAMMQDYAGVTPRVFPDSCCLCNTEYAHMKEWVAHKNSSLHIAKCQYLRELFPEWDGEIPIRMSLRRKETGSGQHRAASPLRSASLSESTSPQRKRQRQRSPERTTSPVRTRHLFPVLNPHLHRPDSHSRTSPKAPEPR</sequence>
<evidence type="ECO:0000256" key="1">
    <source>
        <dbReference type="SAM" id="MobiDB-lite"/>
    </source>
</evidence>
<accession>A0AAV2KNH8</accession>
<feature type="compositionally biased region" description="Polar residues" evidence="1">
    <location>
        <begin position="54"/>
        <end position="78"/>
    </location>
</feature>
<evidence type="ECO:0000313" key="2">
    <source>
        <dbReference type="EMBL" id="CAL1589672.1"/>
    </source>
</evidence>
<dbReference type="Proteomes" id="UP001497482">
    <property type="component" value="Chromosome 19"/>
</dbReference>
<organism evidence="2 3">
    <name type="scientific">Knipowitschia caucasica</name>
    <name type="common">Caucasian dwarf goby</name>
    <name type="synonym">Pomatoschistus caucasicus</name>
    <dbReference type="NCBI Taxonomy" id="637954"/>
    <lineage>
        <taxon>Eukaryota</taxon>
        <taxon>Metazoa</taxon>
        <taxon>Chordata</taxon>
        <taxon>Craniata</taxon>
        <taxon>Vertebrata</taxon>
        <taxon>Euteleostomi</taxon>
        <taxon>Actinopterygii</taxon>
        <taxon>Neopterygii</taxon>
        <taxon>Teleostei</taxon>
        <taxon>Neoteleostei</taxon>
        <taxon>Acanthomorphata</taxon>
        <taxon>Gobiaria</taxon>
        <taxon>Gobiiformes</taxon>
        <taxon>Gobioidei</taxon>
        <taxon>Gobiidae</taxon>
        <taxon>Gobiinae</taxon>
        <taxon>Knipowitschia</taxon>
    </lineage>
</organism>
<gene>
    <name evidence="2" type="ORF">KC01_LOCUS19293</name>
</gene>
<protein>
    <recommendedName>
        <fullName evidence="4">C2H2-type domain-containing protein</fullName>
    </recommendedName>
</protein>
<feature type="region of interest" description="Disordered" evidence="1">
    <location>
        <begin position="1"/>
        <end position="335"/>
    </location>
</feature>
<evidence type="ECO:0008006" key="4">
    <source>
        <dbReference type="Google" id="ProtNLM"/>
    </source>
</evidence>
<feature type="compositionally biased region" description="Polar residues" evidence="1">
    <location>
        <begin position="1"/>
        <end position="11"/>
    </location>
</feature>
<name>A0AAV2KNH8_KNICA</name>
<feature type="compositionally biased region" description="Polar residues" evidence="1">
    <location>
        <begin position="173"/>
        <end position="196"/>
    </location>
</feature>
<feature type="compositionally biased region" description="Basic and acidic residues" evidence="1">
    <location>
        <begin position="81"/>
        <end position="96"/>
    </location>
</feature>
<proteinExistence type="predicted"/>
<dbReference type="EMBL" id="OZ035841">
    <property type="protein sequence ID" value="CAL1589672.1"/>
    <property type="molecule type" value="Genomic_DNA"/>
</dbReference>
<keyword evidence="3" id="KW-1185">Reference proteome</keyword>